<evidence type="ECO:0000256" key="7">
    <source>
        <dbReference type="ARBA" id="ARBA00047899"/>
    </source>
</evidence>
<evidence type="ECO:0000256" key="4">
    <source>
        <dbReference type="ARBA" id="ARBA00022741"/>
    </source>
</evidence>
<feature type="region of interest" description="Disordered" evidence="9">
    <location>
        <begin position="422"/>
        <end position="486"/>
    </location>
</feature>
<evidence type="ECO:0000256" key="5">
    <source>
        <dbReference type="ARBA" id="ARBA00022777"/>
    </source>
</evidence>
<evidence type="ECO:0000256" key="3">
    <source>
        <dbReference type="ARBA" id="ARBA00022679"/>
    </source>
</evidence>
<sequence>MDPNIAKAAPHYVGQPTVASVLTLDFNGPAYSGKTGGSPKVRRHSSGGVLVNNNNNNNNSSANNNNTKSQPQQSSGDTAQQPRLMSPASSSSRLHALSTQPPTPSGKSGASLSPGQPAALQPPPAASRRLNFTGNIDIDDTPSATPPSATPTGSRSGGAGFGLGDVAGGSRGGGGGTPSASTSPSAAVLSPPNVSFGVTSGVDPTSFAMQPYQSRDPQPQQPGSPQIARSTNSGLFQRGIGGAGSQNPSLGASRPLQQQQVRGNSKPGEGGGYGAPGTNGGGLETILGNGAAVGGGNAGVTAVGGAGSTFCNVRPAATLRVGVVQISASAPHAEGTTTTPPPSSPSLASSSLVAATAAIRTFVFPTLPPSVTTTTGVKGSGVLMEGILQSIVQEFTALISSASDHAAYADYVALNSSGGYSGTYQTSTSSHSRQPRSRSVSAGGVGGRIRLSATLQEDHEGGPSHLTGSGGGGANGSNSFGQRPSGLSLLQQHSSQLTVEGSTLSDTLMPPFSAEVAASSVHTEGDTSSASPLLLDSQPTQLMLSDTGDAALAVAAAAAALEPQPLPLPTMPPTQTGPPASAVFATLPAWSVSPAFIVKEVAPAATAPPPHPKYNHRRSESSAASLGGQITSSLYFGTTPPNTSTTTTPASSTRGGAVSSSRLAPSSVATPCIVVVQPFINNGNILDRFQSWSSRGATTRPSRVDQEIVIRRILWSVLEQLAVIHDAGEAHGSVKATNVFAWRDVAEAQQAAATGTTLHDNDEGSFHAAVGRTTSNVGGGVAGRRRSSKARHAAMGPLDWCTDAVLVDGIYHRLDEAARKVFERESNATSDAATAAALAAISTEWARLQEYDYVLPPECLQRTAAADVTSGTFDASSTAGSASSGLPPLKSSITPTSTTTMPDSPFSMSVVSQGSISKRLTPAADLWNVGLLAIHLADGGFPTWLRRQAKPVPSLSSSSGWSHKFHSFVQVCVSLNPEQRSSARELLEDPWFQSVIMPTPVSDMVSAAASSSSRQNLATLPRNEVEEALLINSLLQHLHLRASSGNKLHSVGSGDEHNGGVADGASPSTAPAPRSAAAAAAASSLQPSVVSRPLRHLFDVSEDGRRVFLPQRNYLQTMAELEYCCLQQVVATKRSLEASHRGLMGSSTFATTDTLTSPAGLNNHPRPPHANITMPSQLLPTVTMKASFDEGNDDDVQQQGIAGAAALQPRESSVDSGGLHLGDEGGGNGDGYLFGHHITTGDPMMVEYNAMLSRLGGGSSGGQGDLSSRQLPPHSARSRSSSDLTRAGGNTAAAMALSSNSAGSTGVGGDVSAFMLSGNSDSTQQPWGSGVDGFMMDKYASIASSTAMGQPMVSTTMYRTHAPPSPRKPYVPGEPLPTLTPLSNKPPFLAAFLATMEQCRREALLDCGYIVVTSTTKDVATSSSIPSNESIITIQGEDLSATQRREVDTVDQRFAGLTQAFLDLYDLAPICGDQWVMSILQAMRKHTATEDLIEPVIRCWKQKKQQQQQQPLSPSVSAANHAVVVPSTVVGGGMASSQQQQPSQKAVGPNNSVGGDGVSGGDAIVDATPTDFNNFLFSKWMTLGALTLQER</sequence>
<feature type="compositionally biased region" description="Polar residues" evidence="9">
    <location>
        <begin position="245"/>
        <end position="263"/>
    </location>
</feature>
<feature type="region of interest" description="Disordered" evidence="9">
    <location>
        <begin position="635"/>
        <end position="659"/>
    </location>
</feature>
<keyword evidence="6" id="KW-0067">ATP-binding</keyword>
<dbReference type="OrthoDB" id="267330at2759"/>
<evidence type="ECO:0000259" key="10">
    <source>
        <dbReference type="PROSITE" id="PS50011"/>
    </source>
</evidence>
<dbReference type="EMBL" id="CYKH01000787">
    <property type="protein sequence ID" value="CUG39117.1"/>
    <property type="molecule type" value="Genomic_DNA"/>
</dbReference>
<evidence type="ECO:0000256" key="1">
    <source>
        <dbReference type="ARBA" id="ARBA00008874"/>
    </source>
</evidence>
<feature type="compositionally biased region" description="Low complexity" evidence="9">
    <location>
        <begin position="476"/>
        <end position="486"/>
    </location>
</feature>
<feature type="compositionally biased region" description="Low complexity" evidence="9">
    <location>
        <begin position="1065"/>
        <end position="1079"/>
    </location>
</feature>
<dbReference type="Gene3D" id="1.10.510.10">
    <property type="entry name" value="Transferase(Phosphotransferase) domain 1"/>
    <property type="match status" value="1"/>
</dbReference>
<feature type="region of interest" description="Disordered" evidence="9">
    <location>
        <begin position="877"/>
        <end position="905"/>
    </location>
</feature>
<feature type="domain" description="Protein kinase" evidence="10">
    <location>
        <begin position="541"/>
        <end position="992"/>
    </location>
</feature>
<feature type="compositionally biased region" description="Polar residues" evidence="9">
    <location>
        <begin position="67"/>
        <end position="111"/>
    </location>
</feature>
<keyword evidence="12" id="KW-1185">Reference proteome</keyword>
<accession>A0A0S4J120</accession>
<dbReference type="InterPro" id="IPR000719">
    <property type="entry name" value="Prot_kinase_dom"/>
</dbReference>
<feature type="region of interest" description="Disordered" evidence="9">
    <location>
        <begin position="1532"/>
        <end position="1562"/>
    </location>
</feature>
<name>A0A0S4J120_BODSA</name>
<feature type="compositionally biased region" description="Low complexity" evidence="9">
    <location>
        <begin position="638"/>
        <end position="653"/>
    </location>
</feature>
<dbReference type="PANTHER" id="PTHR48012">
    <property type="entry name" value="STERILE20-LIKE KINASE, ISOFORM B-RELATED"/>
    <property type="match status" value="1"/>
</dbReference>
<feature type="compositionally biased region" description="Gly residues" evidence="9">
    <location>
        <begin position="268"/>
        <end position="279"/>
    </location>
</feature>
<dbReference type="PANTHER" id="PTHR48012:SF10">
    <property type="entry name" value="FI20177P1"/>
    <property type="match status" value="1"/>
</dbReference>
<keyword evidence="5" id="KW-0418">Kinase</keyword>
<feature type="compositionally biased region" description="Gly residues" evidence="9">
    <location>
        <begin position="155"/>
        <end position="177"/>
    </location>
</feature>
<evidence type="ECO:0000256" key="2">
    <source>
        <dbReference type="ARBA" id="ARBA00022527"/>
    </source>
</evidence>
<keyword evidence="3" id="KW-0808">Transferase</keyword>
<feature type="region of interest" description="Disordered" evidence="9">
    <location>
        <begin position="27"/>
        <end position="279"/>
    </location>
</feature>
<feature type="compositionally biased region" description="Polar residues" evidence="9">
    <location>
        <begin position="207"/>
        <end position="235"/>
    </location>
</feature>
<dbReference type="SUPFAM" id="SSF56112">
    <property type="entry name" value="Protein kinase-like (PK-like)"/>
    <property type="match status" value="2"/>
</dbReference>
<dbReference type="PROSITE" id="PS50011">
    <property type="entry name" value="PROTEIN_KINASE_DOM"/>
    <property type="match status" value="1"/>
</dbReference>
<feature type="region of interest" description="Disordered" evidence="9">
    <location>
        <begin position="1046"/>
        <end position="1079"/>
    </location>
</feature>
<comment type="catalytic activity">
    <reaction evidence="8">
        <text>L-seryl-[protein] + ATP = O-phospho-L-seryl-[protein] + ADP + H(+)</text>
        <dbReference type="Rhea" id="RHEA:17989"/>
        <dbReference type="Rhea" id="RHEA-COMP:9863"/>
        <dbReference type="Rhea" id="RHEA-COMP:11604"/>
        <dbReference type="ChEBI" id="CHEBI:15378"/>
        <dbReference type="ChEBI" id="CHEBI:29999"/>
        <dbReference type="ChEBI" id="CHEBI:30616"/>
        <dbReference type="ChEBI" id="CHEBI:83421"/>
        <dbReference type="ChEBI" id="CHEBI:456216"/>
        <dbReference type="EC" id="2.7.11.1"/>
    </reaction>
</comment>
<keyword evidence="2" id="KW-0723">Serine/threonine-protein kinase</keyword>
<dbReference type="GO" id="GO:0005524">
    <property type="term" value="F:ATP binding"/>
    <property type="evidence" value="ECO:0007669"/>
    <property type="project" value="UniProtKB-KW"/>
</dbReference>
<evidence type="ECO:0000256" key="9">
    <source>
        <dbReference type="SAM" id="MobiDB-lite"/>
    </source>
</evidence>
<feature type="compositionally biased region" description="Low complexity" evidence="9">
    <location>
        <begin position="178"/>
        <end position="192"/>
    </location>
</feature>
<dbReference type="Proteomes" id="UP000051952">
    <property type="component" value="Unassembled WGS sequence"/>
</dbReference>
<dbReference type="InterPro" id="IPR050629">
    <property type="entry name" value="STE20/SPS1-PAK"/>
</dbReference>
<dbReference type="GO" id="GO:0004674">
    <property type="term" value="F:protein serine/threonine kinase activity"/>
    <property type="evidence" value="ECO:0007669"/>
    <property type="project" value="UniProtKB-KW"/>
</dbReference>
<evidence type="ECO:0000313" key="11">
    <source>
        <dbReference type="EMBL" id="CUG39117.1"/>
    </source>
</evidence>
<dbReference type="InterPro" id="IPR011009">
    <property type="entry name" value="Kinase-like_dom_sf"/>
</dbReference>
<organism evidence="11 12">
    <name type="scientific">Bodo saltans</name>
    <name type="common">Flagellated protozoan</name>
    <dbReference type="NCBI Taxonomy" id="75058"/>
    <lineage>
        <taxon>Eukaryota</taxon>
        <taxon>Discoba</taxon>
        <taxon>Euglenozoa</taxon>
        <taxon>Kinetoplastea</taxon>
        <taxon>Metakinetoplastina</taxon>
        <taxon>Eubodonida</taxon>
        <taxon>Bodonidae</taxon>
        <taxon>Bodo</taxon>
    </lineage>
</organism>
<evidence type="ECO:0000313" key="12">
    <source>
        <dbReference type="Proteomes" id="UP000051952"/>
    </source>
</evidence>
<dbReference type="GO" id="GO:0005737">
    <property type="term" value="C:cytoplasm"/>
    <property type="evidence" value="ECO:0007669"/>
    <property type="project" value="TreeGrafter"/>
</dbReference>
<keyword evidence="4" id="KW-0547">Nucleotide-binding</keyword>
<proteinExistence type="inferred from homology"/>
<reference evidence="12" key="1">
    <citation type="submission" date="2015-09" db="EMBL/GenBank/DDBJ databases">
        <authorList>
            <consortium name="Pathogen Informatics"/>
        </authorList>
    </citation>
    <scope>NUCLEOTIDE SEQUENCE [LARGE SCALE GENOMIC DNA]</scope>
    <source>
        <strain evidence="12">Lake Konstanz</strain>
    </source>
</reference>
<evidence type="ECO:0000256" key="6">
    <source>
        <dbReference type="ARBA" id="ARBA00022840"/>
    </source>
</evidence>
<comment type="catalytic activity">
    <reaction evidence="7">
        <text>L-threonyl-[protein] + ATP = O-phospho-L-threonyl-[protein] + ADP + H(+)</text>
        <dbReference type="Rhea" id="RHEA:46608"/>
        <dbReference type="Rhea" id="RHEA-COMP:11060"/>
        <dbReference type="Rhea" id="RHEA-COMP:11605"/>
        <dbReference type="ChEBI" id="CHEBI:15378"/>
        <dbReference type="ChEBI" id="CHEBI:30013"/>
        <dbReference type="ChEBI" id="CHEBI:30616"/>
        <dbReference type="ChEBI" id="CHEBI:61977"/>
        <dbReference type="ChEBI" id="CHEBI:456216"/>
        <dbReference type="EC" id="2.7.11.1"/>
    </reaction>
</comment>
<feature type="compositionally biased region" description="Low complexity" evidence="9">
    <location>
        <begin position="52"/>
        <end position="66"/>
    </location>
</feature>
<evidence type="ECO:0000256" key="8">
    <source>
        <dbReference type="ARBA" id="ARBA00048679"/>
    </source>
</evidence>
<feature type="compositionally biased region" description="Low complexity" evidence="9">
    <location>
        <begin position="422"/>
        <end position="442"/>
    </location>
</feature>
<protein>
    <recommendedName>
        <fullName evidence="10">Protein kinase domain-containing protein</fullName>
    </recommendedName>
</protein>
<feature type="region of interest" description="Disordered" evidence="9">
    <location>
        <begin position="1256"/>
        <end position="1287"/>
    </location>
</feature>
<comment type="similarity">
    <text evidence="1">Belongs to the protein kinase superfamily. STE Ser/Thr protein kinase family. STE20 subfamily.</text>
</comment>
<dbReference type="VEuPathDB" id="TriTrypDB:BSAL_78710"/>
<gene>
    <name evidence="11" type="ORF">BSAL_78710</name>
</gene>